<dbReference type="GO" id="GO:0003676">
    <property type="term" value="F:nucleic acid binding"/>
    <property type="evidence" value="ECO:0007669"/>
    <property type="project" value="InterPro"/>
</dbReference>
<dbReference type="AlphaFoldDB" id="A0A1I7XGH3"/>
<keyword evidence="1" id="KW-0732">Signal</keyword>
<evidence type="ECO:0000313" key="2">
    <source>
        <dbReference type="Proteomes" id="UP000095283"/>
    </source>
</evidence>
<proteinExistence type="predicted"/>
<dbReference type="Proteomes" id="UP000095283">
    <property type="component" value="Unplaced"/>
</dbReference>
<reference evidence="3" key="1">
    <citation type="submission" date="2016-11" db="UniProtKB">
        <authorList>
            <consortium name="WormBaseParasite"/>
        </authorList>
    </citation>
    <scope>IDENTIFICATION</scope>
</reference>
<feature type="chain" id="PRO_5012972495" evidence="1">
    <location>
        <begin position="16"/>
        <end position="187"/>
    </location>
</feature>
<name>A0A1I7XGH3_HETBA</name>
<dbReference type="InterPro" id="IPR036397">
    <property type="entry name" value="RNaseH_sf"/>
</dbReference>
<dbReference type="Gene3D" id="3.30.420.10">
    <property type="entry name" value="Ribonuclease H-like superfamily/Ribonuclease H"/>
    <property type="match status" value="1"/>
</dbReference>
<organism evidence="2 3">
    <name type="scientific">Heterorhabditis bacteriophora</name>
    <name type="common">Entomopathogenic nematode worm</name>
    <dbReference type="NCBI Taxonomy" id="37862"/>
    <lineage>
        <taxon>Eukaryota</taxon>
        <taxon>Metazoa</taxon>
        <taxon>Ecdysozoa</taxon>
        <taxon>Nematoda</taxon>
        <taxon>Chromadorea</taxon>
        <taxon>Rhabditida</taxon>
        <taxon>Rhabditina</taxon>
        <taxon>Rhabditomorpha</taxon>
        <taxon>Strongyloidea</taxon>
        <taxon>Heterorhabditidae</taxon>
        <taxon>Heterorhabditis</taxon>
    </lineage>
</organism>
<sequence length="187" mass="20852">MLVIVLLCLPVPFLAKSCGETGQWGSWSDWTECPTVSSSIMTFKTRVRSCEPRPVGCLQRSSYTCSRSRKAVTNVLLLQEEYGARKSSGRPGKYNDRGKGQACGQRRIAPMKSVGLVACILQNPHVGSVMLWSTFSVMGLVDLAFMSTKMNNVDYQHVLRHHLFPYLQRFPGVSFTFQQDNATVHAS</sequence>
<accession>A0A1I7XGH3</accession>
<protein>
    <submittedName>
        <fullName evidence="3">Secreted protein</fullName>
    </submittedName>
</protein>
<evidence type="ECO:0000256" key="1">
    <source>
        <dbReference type="SAM" id="SignalP"/>
    </source>
</evidence>
<evidence type="ECO:0000313" key="3">
    <source>
        <dbReference type="WBParaSite" id="Hba_16423"/>
    </source>
</evidence>
<keyword evidence="2" id="KW-1185">Reference proteome</keyword>
<feature type="signal peptide" evidence="1">
    <location>
        <begin position="1"/>
        <end position="15"/>
    </location>
</feature>
<dbReference type="WBParaSite" id="Hba_16423">
    <property type="protein sequence ID" value="Hba_16423"/>
    <property type="gene ID" value="Hba_16423"/>
</dbReference>